<dbReference type="AlphaFoldDB" id="A0A344UPV5"/>
<name>A0A344UPV5_9ACTN</name>
<dbReference type="RefSeq" id="WP_281269209.1">
    <property type="nucleotide sequence ID" value="NZ_CP025198.1"/>
</dbReference>
<accession>A0A344UPV5</accession>
<dbReference type="KEGG" id="acij:JS278_00106"/>
<proteinExistence type="predicted"/>
<sequence>MATLQRSRTYATVLPRPGVLKLDALDGRQRSLDKRSGKPQN</sequence>
<evidence type="ECO:0000313" key="1">
    <source>
        <dbReference type="EMBL" id="AXE37303.1"/>
    </source>
</evidence>
<organism evidence="1 2">
    <name type="scientific">Acidipropionibacterium virtanenii</name>
    <dbReference type="NCBI Taxonomy" id="2057246"/>
    <lineage>
        <taxon>Bacteria</taxon>
        <taxon>Bacillati</taxon>
        <taxon>Actinomycetota</taxon>
        <taxon>Actinomycetes</taxon>
        <taxon>Propionibacteriales</taxon>
        <taxon>Propionibacteriaceae</taxon>
        <taxon>Acidipropionibacterium</taxon>
    </lineage>
</organism>
<keyword evidence="2" id="KW-1185">Reference proteome</keyword>
<dbReference type="EMBL" id="CP025198">
    <property type="protein sequence ID" value="AXE37303.1"/>
    <property type="molecule type" value="Genomic_DNA"/>
</dbReference>
<protein>
    <submittedName>
        <fullName evidence="1">Uncharacterized protein</fullName>
    </submittedName>
</protein>
<gene>
    <name evidence="1" type="ORF">JS278_00106</name>
</gene>
<dbReference type="Proteomes" id="UP000251995">
    <property type="component" value="Chromosome"/>
</dbReference>
<reference evidence="1 2" key="1">
    <citation type="submission" date="2017-12" db="EMBL/GenBank/DDBJ databases">
        <title>The whole genome sequence of the Acidipropionibacterium virtanenii sp. nov. type strain JS278.</title>
        <authorList>
            <person name="Laine P."/>
            <person name="Deptula P."/>
            <person name="Varmanen P."/>
            <person name="Auvinen P."/>
        </authorList>
    </citation>
    <scope>NUCLEOTIDE SEQUENCE [LARGE SCALE GENOMIC DNA]</scope>
    <source>
        <strain evidence="1 2">JS278</strain>
    </source>
</reference>
<evidence type="ECO:0000313" key="2">
    <source>
        <dbReference type="Proteomes" id="UP000251995"/>
    </source>
</evidence>